<feature type="transmembrane region" description="Helical" evidence="2">
    <location>
        <begin position="341"/>
        <end position="363"/>
    </location>
</feature>
<feature type="compositionally biased region" description="Basic and acidic residues" evidence="1">
    <location>
        <begin position="506"/>
        <end position="529"/>
    </location>
</feature>
<keyword evidence="2" id="KW-0812">Transmembrane</keyword>
<reference evidence="3 4" key="1">
    <citation type="submission" date="2017-09" db="EMBL/GenBank/DDBJ databases">
        <title>Complete genome sequence of Verrucomicrobial strain HZ-65, isolated from freshwater.</title>
        <authorList>
            <person name="Choi A."/>
        </authorList>
    </citation>
    <scope>NUCLEOTIDE SEQUENCE [LARGE SCALE GENOMIC DNA]</scope>
    <source>
        <strain evidence="3 4">HZ-65</strain>
    </source>
</reference>
<protein>
    <submittedName>
        <fullName evidence="3">Peptidase</fullName>
    </submittedName>
</protein>
<dbReference type="PANTHER" id="PTHR34219:SF4">
    <property type="entry name" value="PEPSY DOMAIN-CONTAINING PROTEIN"/>
    <property type="match status" value="1"/>
</dbReference>
<dbReference type="Proteomes" id="UP000217265">
    <property type="component" value="Chromosome"/>
</dbReference>
<organism evidence="3 4">
    <name type="scientific">Nibricoccus aquaticus</name>
    <dbReference type="NCBI Taxonomy" id="2576891"/>
    <lineage>
        <taxon>Bacteria</taxon>
        <taxon>Pseudomonadati</taxon>
        <taxon>Verrucomicrobiota</taxon>
        <taxon>Opitutia</taxon>
        <taxon>Opitutales</taxon>
        <taxon>Opitutaceae</taxon>
        <taxon>Nibricoccus</taxon>
    </lineage>
</organism>
<dbReference type="KEGG" id="vbh:CMV30_03495"/>
<keyword evidence="2" id="KW-1133">Transmembrane helix</keyword>
<proteinExistence type="predicted"/>
<dbReference type="AlphaFoldDB" id="A0A290Q346"/>
<feature type="transmembrane region" description="Helical" evidence="2">
    <location>
        <begin position="132"/>
        <end position="151"/>
    </location>
</feature>
<feature type="transmembrane region" description="Helical" evidence="2">
    <location>
        <begin position="423"/>
        <end position="439"/>
    </location>
</feature>
<evidence type="ECO:0000313" key="3">
    <source>
        <dbReference type="EMBL" id="ATC63095.1"/>
    </source>
</evidence>
<gene>
    <name evidence="3" type="ORF">CMV30_03495</name>
</gene>
<sequence>MTWLHTWTGLLLGWVLFAIFVTGTATYFKAEITQWMQPELRRGDSPVDAAAVAWKSLEERAPESTRWFVGLPDDRATATTAFWQPGTGGKRSGSATFDPVTGEVVTARESRGAEFFYRFHFQLQLPHPWGRYLAGVAAMFMFVALISGVITHRQFFKEFFTFRPGRTSLRSFLDFHNVTAVLALPFYFMISYSALVIFMAMYMPWGREVLTDAQARAAGAVRERGGQSGAEKKAGGVEKKPWVSPAPVGPMLEEVARRWGREHPTVKRMDVTERGTEKMVVTFTRAEAGSVSITQREQLRFNGATGELLPEEKKMGGVATEVHGTLYGLHMARFAGPAMRWTFFLMGLFGSALVATGLVMWTIKRRAKYAKAGRFSFGHGLVERLNIAGIAGLFVAMGAIFWANRLLPVGMDARGDWEVKAFLYTWAAMLAHAVVRPVLAAWREQLWAGAVLFTALPVVDAVTGPFLARAWADGNAAYLGFHVTVLATGAMLAVVAWKVSRIGAGRGRDGERKADAARERKSRPAEEAV</sequence>
<feature type="transmembrane region" description="Helical" evidence="2">
    <location>
        <begin position="446"/>
        <end position="467"/>
    </location>
</feature>
<keyword evidence="2" id="KW-0472">Membrane</keyword>
<dbReference type="EMBL" id="CP023344">
    <property type="protein sequence ID" value="ATC63095.1"/>
    <property type="molecule type" value="Genomic_DNA"/>
</dbReference>
<feature type="transmembrane region" description="Helical" evidence="2">
    <location>
        <begin position="384"/>
        <end position="403"/>
    </location>
</feature>
<dbReference type="Pfam" id="PF03929">
    <property type="entry name" value="PepSY_TM"/>
    <property type="match status" value="1"/>
</dbReference>
<evidence type="ECO:0000256" key="2">
    <source>
        <dbReference type="SAM" id="Phobius"/>
    </source>
</evidence>
<name>A0A290Q346_9BACT</name>
<feature type="compositionally biased region" description="Basic and acidic residues" evidence="1">
    <location>
        <begin position="221"/>
        <end position="241"/>
    </location>
</feature>
<accession>A0A290Q346</accession>
<dbReference type="PANTHER" id="PTHR34219">
    <property type="entry name" value="IRON-REGULATED INNER MEMBRANE PROTEIN-RELATED"/>
    <property type="match status" value="1"/>
</dbReference>
<keyword evidence="4" id="KW-1185">Reference proteome</keyword>
<dbReference type="InterPro" id="IPR005625">
    <property type="entry name" value="PepSY-ass_TM"/>
</dbReference>
<evidence type="ECO:0000256" key="1">
    <source>
        <dbReference type="SAM" id="MobiDB-lite"/>
    </source>
</evidence>
<feature type="region of interest" description="Disordered" evidence="1">
    <location>
        <begin position="221"/>
        <end position="242"/>
    </location>
</feature>
<feature type="transmembrane region" description="Helical" evidence="2">
    <location>
        <begin position="172"/>
        <end position="202"/>
    </location>
</feature>
<evidence type="ECO:0000313" key="4">
    <source>
        <dbReference type="Proteomes" id="UP000217265"/>
    </source>
</evidence>
<feature type="transmembrane region" description="Helical" evidence="2">
    <location>
        <begin position="479"/>
        <end position="499"/>
    </location>
</feature>
<feature type="region of interest" description="Disordered" evidence="1">
    <location>
        <begin position="505"/>
        <end position="529"/>
    </location>
</feature>